<proteinExistence type="predicted"/>
<protein>
    <submittedName>
        <fullName evidence="1">Uncharacterized protein</fullName>
    </submittedName>
</protein>
<dbReference type="EMBL" id="MT143398">
    <property type="protein sequence ID" value="QJA96416.1"/>
    <property type="molecule type" value="Genomic_DNA"/>
</dbReference>
<organism evidence="1">
    <name type="scientific">viral metagenome</name>
    <dbReference type="NCBI Taxonomy" id="1070528"/>
    <lineage>
        <taxon>unclassified sequences</taxon>
        <taxon>metagenomes</taxon>
        <taxon>organismal metagenomes</taxon>
    </lineage>
</organism>
<name>A0A6M3LMC5_9ZZZZ</name>
<accession>A0A6M3LMC5</accession>
<gene>
    <name evidence="1" type="ORF">MM415B08768_0007</name>
</gene>
<evidence type="ECO:0000313" key="1">
    <source>
        <dbReference type="EMBL" id="QJA96416.1"/>
    </source>
</evidence>
<sequence>MSVKCIEKMGVMVFICSWNGSTVKISVPSGTNNEWGAKNVFLDLPFMELEVLDCYISALQEIREFCSS</sequence>
<reference evidence="1" key="1">
    <citation type="submission" date="2020-03" db="EMBL/GenBank/DDBJ databases">
        <title>The deep terrestrial virosphere.</title>
        <authorList>
            <person name="Holmfeldt K."/>
            <person name="Nilsson E."/>
            <person name="Simone D."/>
            <person name="Lopez-Fernandez M."/>
            <person name="Wu X."/>
            <person name="de Brujin I."/>
            <person name="Lundin D."/>
            <person name="Andersson A."/>
            <person name="Bertilsson S."/>
            <person name="Dopson M."/>
        </authorList>
    </citation>
    <scope>NUCLEOTIDE SEQUENCE</scope>
    <source>
        <strain evidence="1">MM415B08768</strain>
    </source>
</reference>
<dbReference type="AlphaFoldDB" id="A0A6M3LMC5"/>